<dbReference type="EMBL" id="AUZY01000780">
    <property type="protein sequence ID" value="EQD77427.1"/>
    <property type="molecule type" value="Genomic_DNA"/>
</dbReference>
<dbReference type="GO" id="GO:0004803">
    <property type="term" value="F:transposase activity"/>
    <property type="evidence" value="ECO:0007669"/>
    <property type="project" value="InterPro"/>
</dbReference>
<dbReference type="Pfam" id="PF01609">
    <property type="entry name" value="DDE_Tnp_1"/>
    <property type="match status" value="1"/>
</dbReference>
<reference evidence="2" key="1">
    <citation type="submission" date="2013-08" db="EMBL/GenBank/DDBJ databases">
        <authorList>
            <person name="Mendez C."/>
            <person name="Richter M."/>
            <person name="Ferrer M."/>
            <person name="Sanchez J."/>
        </authorList>
    </citation>
    <scope>NUCLEOTIDE SEQUENCE</scope>
</reference>
<reference evidence="2" key="2">
    <citation type="journal article" date="2014" name="ISME J.">
        <title>Microbial stratification in low pH oxic and suboxic macroscopic growths along an acid mine drainage.</title>
        <authorList>
            <person name="Mendez-Garcia C."/>
            <person name="Mesa V."/>
            <person name="Sprenger R.R."/>
            <person name="Richter M."/>
            <person name="Diez M.S."/>
            <person name="Solano J."/>
            <person name="Bargiela R."/>
            <person name="Golyshina O.V."/>
            <person name="Manteca A."/>
            <person name="Ramos J.L."/>
            <person name="Gallego J.R."/>
            <person name="Llorente I."/>
            <person name="Martins Dos Santos V.A."/>
            <person name="Jensen O.N."/>
            <person name="Pelaez A.I."/>
            <person name="Sanchez J."/>
            <person name="Ferrer M."/>
        </authorList>
    </citation>
    <scope>NUCLEOTIDE SEQUENCE</scope>
</reference>
<name>T1C5X7_9ZZZZ</name>
<comment type="caution">
    <text evidence="2">The sequence shown here is derived from an EMBL/GenBank/DDBJ whole genome shotgun (WGS) entry which is preliminary data.</text>
</comment>
<protein>
    <submittedName>
        <fullName evidence="2">Transposase (IS4)</fullName>
    </submittedName>
</protein>
<organism evidence="2">
    <name type="scientific">mine drainage metagenome</name>
    <dbReference type="NCBI Taxonomy" id="410659"/>
    <lineage>
        <taxon>unclassified sequences</taxon>
        <taxon>metagenomes</taxon>
        <taxon>ecological metagenomes</taxon>
    </lineage>
</organism>
<dbReference type="GO" id="GO:0006313">
    <property type="term" value="P:DNA transposition"/>
    <property type="evidence" value="ECO:0007669"/>
    <property type="project" value="InterPro"/>
</dbReference>
<dbReference type="PANTHER" id="PTHR34614:SF2">
    <property type="entry name" value="TRANSPOSASE IS4-LIKE DOMAIN-CONTAINING PROTEIN"/>
    <property type="match status" value="1"/>
</dbReference>
<gene>
    <name evidence="2" type="ORF">B1B_01070</name>
</gene>
<dbReference type="GO" id="GO:0003677">
    <property type="term" value="F:DNA binding"/>
    <property type="evidence" value="ECO:0007669"/>
    <property type="project" value="InterPro"/>
</dbReference>
<proteinExistence type="predicted"/>
<accession>T1C5X7</accession>
<evidence type="ECO:0000313" key="2">
    <source>
        <dbReference type="EMBL" id="EQD77427.1"/>
    </source>
</evidence>
<sequence>MTYPVYKTIGGHRYAYEYEAYHDPKVNRSRQRMVRYLGRCDKDGKVLAPPKVHLEGLHSSFSVGRLLVFHACAERFQLRERVRKVLGVDDEMAGHFVALVLNQATDRVADEHLPEWIRASPLPHLLPLDAERIVPETFGGYRLALCHLDPEDKVWKDRGLVLQAELTRAWRSQTREPPGAYYDVTKLAFHGWTNPYAQRGHDANGGISTVVGFGMVVSEEHHHPYLCQALPGSQNDSLSVGPTVEMLRARGYEKIQLVMDRGMISKENVDLAVREGYQLVGLVKGWDLETIALASRWTEQELEQPEHVVATSRRSVYARALTTSLFGIPKVRVAVIENPRRKAEDREGRDLALQELEGPVSKDRLKELKQQLRVQNPKLRKKKGYVPGLLVKSAGRRGFQVVPEAVERDRGLDGRFLIFSTDLSLSGPEMYRTYFARDGIEKVFRTGKGELCLGPVRHRRKDQLDAYATVFYTASLLWSWSEQTLQRKYPDMSLSEVLGLLENVAWVRFGTGKSIREWSTRLTDQQEEILSALGATRYLPTT</sequence>
<dbReference type="PANTHER" id="PTHR34614">
    <property type="match status" value="1"/>
</dbReference>
<feature type="domain" description="Transposase IS4-like" evidence="1">
    <location>
        <begin position="195"/>
        <end position="466"/>
    </location>
</feature>
<evidence type="ECO:0000259" key="1">
    <source>
        <dbReference type="Pfam" id="PF01609"/>
    </source>
</evidence>
<dbReference type="AlphaFoldDB" id="T1C5X7"/>
<dbReference type="InterPro" id="IPR002559">
    <property type="entry name" value="Transposase_11"/>
</dbReference>